<gene>
    <name evidence="2" type="ORF">AAL_03657</name>
</gene>
<comment type="similarity">
    <text evidence="1">Belongs to the glycosyltransferase 32 family.</text>
</comment>
<dbReference type="AlphaFoldDB" id="A0A168DFM6"/>
<dbReference type="Pfam" id="PF04488">
    <property type="entry name" value="Gly_transf_sug"/>
    <property type="match status" value="1"/>
</dbReference>
<evidence type="ECO:0000256" key="1">
    <source>
        <dbReference type="ARBA" id="ARBA00009003"/>
    </source>
</evidence>
<dbReference type="InterPro" id="IPR029044">
    <property type="entry name" value="Nucleotide-diphossugar_trans"/>
</dbReference>
<name>A0A168DFM6_9HYPO</name>
<protein>
    <submittedName>
        <fullName evidence="2">Glycosyl transferase</fullName>
    </submittedName>
</protein>
<proteinExistence type="inferred from homology"/>
<keyword evidence="2" id="KW-0808">Transferase</keyword>
<dbReference type="EMBL" id="AZGY01000006">
    <property type="protein sequence ID" value="KZZ97693.1"/>
    <property type="molecule type" value="Genomic_DNA"/>
</dbReference>
<dbReference type="OrthoDB" id="409543at2759"/>
<dbReference type="GO" id="GO:1901135">
    <property type="term" value="P:carbohydrate derivative metabolic process"/>
    <property type="evidence" value="ECO:0007669"/>
    <property type="project" value="UniProtKB-ARBA"/>
</dbReference>
<dbReference type="Gene3D" id="3.90.550.20">
    <property type="match status" value="1"/>
</dbReference>
<dbReference type="PROSITE" id="PS51257">
    <property type="entry name" value="PROKAR_LIPOPROTEIN"/>
    <property type="match status" value="1"/>
</dbReference>
<accession>A0A168DFM6</accession>
<dbReference type="PANTHER" id="PTHR46830:SF2">
    <property type="entry name" value="ALPHA-1,4-N-ACETYLGLUCOSAMINYLTRANSFERASE"/>
    <property type="match status" value="1"/>
</dbReference>
<sequence>MTRILFVFVAAIVACLTLYQWVLDEDGAIRMYNEQISLTSLTRDKPTIPNLVHYVYVLKNSSSDELAFSFGDYLSMAASSYYLRPTKLFLHTDAPAETIKRAQKGLSGKWSRLMFDLPGFTVMPATVPRTANNGMEINIMEHKSDFVRVAAVKAHGGLYVDFDVYPLRDLRSLRHSGFQGVVGRQLEGSVNSGTFLSAPGSKMIKLWHREMYEVYDGSWEEHSNSVIRRVSENLISEPGEALILERNAFAPGSWTSQDASHLFEVHDDVESNLAHLDEEDTDPLIHRDHKYDGNMTLIPSDRPSWATNWSQSFLLHAFKPSRTNTKPAGFDQVTPRYVLEGKSNFARAVYPVAKNLYKRGLITEEEIQ</sequence>
<dbReference type="STRING" id="1081109.A0A168DFM6"/>
<evidence type="ECO:0000313" key="3">
    <source>
        <dbReference type="Proteomes" id="UP000078544"/>
    </source>
</evidence>
<dbReference type="GO" id="GO:0016740">
    <property type="term" value="F:transferase activity"/>
    <property type="evidence" value="ECO:0007669"/>
    <property type="project" value="UniProtKB-KW"/>
</dbReference>
<reference evidence="2 3" key="1">
    <citation type="journal article" date="2016" name="Genome Biol. Evol.">
        <title>Divergent and convergent evolution of fungal pathogenicity.</title>
        <authorList>
            <person name="Shang Y."/>
            <person name="Xiao G."/>
            <person name="Zheng P."/>
            <person name="Cen K."/>
            <person name="Zhan S."/>
            <person name="Wang C."/>
        </authorList>
    </citation>
    <scope>NUCLEOTIDE SEQUENCE [LARGE SCALE GENOMIC DNA]</scope>
    <source>
        <strain evidence="2 3">RCEF 2490</strain>
    </source>
</reference>
<dbReference type="SUPFAM" id="SSF53448">
    <property type="entry name" value="Nucleotide-diphospho-sugar transferases"/>
    <property type="match status" value="1"/>
</dbReference>
<dbReference type="PANTHER" id="PTHR46830">
    <property type="entry name" value="TRANSFERASE, PUTATIVE-RELATED"/>
    <property type="match status" value="1"/>
</dbReference>
<dbReference type="InterPro" id="IPR007577">
    <property type="entry name" value="GlycoTrfase_DXD_sugar-bd_CS"/>
</dbReference>
<evidence type="ECO:0000313" key="2">
    <source>
        <dbReference type="EMBL" id="KZZ97693.1"/>
    </source>
</evidence>
<keyword evidence="3" id="KW-1185">Reference proteome</keyword>
<dbReference type="Proteomes" id="UP000078544">
    <property type="component" value="Unassembled WGS sequence"/>
</dbReference>
<comment type="caution">
    <text evidence="2">The sequence shown here is derived from an EMBL/GenBank/DDBJ whole genome shotgun (WGS) entry which is preliminary data.</text>
</comment>
<organism evidence="2 3">
    <name type="scientific">Moelleriella libera RCEF 2490</name>
    <dbReference type="NCBI Taxonomy" id="1081109"/>
    <lineage>
        <taxon>Eukaryota</taxon>
        <taxon>Fungi</taxon>
        <taxon>Dikarya</taxon>
        <taxon>Ascomycota</taxon>
        <taxon>Pezizomycotina</taxon>
        <taxon>Sordariomycetes</taxon>
        <taxon>Hypocreomycetidae</taxon>
        <taxon>Hypocreales</taxon>
        <taxon>Clavicipitaceae</taxon>
        <taxon>Moelleriella</taxon>
    </lineage>
</organism>